<dbReference type="AlphaFoldDB" id="A0A7H9HXE3"/>
<proteinExistence type="predicted"/>
<reference evidence="2 3" key="1">
    <citation type="submission" date="2020-06" db="EMBL/GenBank/DDBJ databases">
        <title>The yeast mating-type switching endonuclease HO is a domesticated member of an unorthodox homing genetic element family.</title>
        <authorList>
            <person name="Coughlan A.Y."/>
            <person name="Lombardi L."/>
            <person name="Braun-Galleani S."/>
            <person name="Martos A.R."/>
            <person name="Galeote V."/>
            <person name="Bigey F."/>
            <person name="Dequin S."/>
            <person name="Byrne K.P."/>
            <person name="Wolfe K.H."/>
        </authorList>
    </citation>
    <scope>NUCLEOTIDE SEQUENCE [LARGE SCALE GENOMIC DNA]</scope>
    <source>
        <strain evidence="2 3">CBS2947</strain>
    </source>
</reference>
<dbReference type="OrthoDB" id="94039at2759"/>
<protein>
    <recommendedName>
        <fullName evidence="1">AB hydrolase-1 domain-containing protein</fullName>
    </recommendedName>
</protein>
<dbReference type="PANTHER" id="PTHR43194:SF2">
    <property type="entry name" value="PEROXISOMAL MEMBRANE PROTEIN LPX1"/>
    <property type="match status" value="1"/>
</dbReference>
<accession>A0A7H9HXE3</accession>
<dbReference type="InterPro" id="IPR050228">
    <property type="entry name" value="Carboxylesterase_BioH"/>
</dbReference>
<evidence type="ECO:0000313" key="2">
    <source>
        <dbReference type="EMBL" id="QLQ81973.1"/>
    </source>
</evidence>
<dbReference type="PANTHER" id="PTHR43194">
    <property type="entry name" value="HYDROLASE ALPHA/BETA FOLD FAMILY"/>
    <property type="match status" value="1"/>
</dbReference>
<dbReference type="Proteomes" id="UP000510647">
    <property type="component" value="Chromosome 7"/>
</dbReference>
<dbReference type="SUPFAM" id="SSF53474">
    <property type="entry name" value="alpha/beta-Hydrolases"/>
    <property type="match status" value="1"/>
</dbReference>
<dbReference type="InterPro" id="IPR000073">
    <property type="entry name" value="AB_hydrolase_1"/>
</dbReference>
<dbReference type="Pfam" id="PF12697">
    <property type="entry name" value="Abhydrolase_6"/>
    <property type="match status" value="1"/>
</dbReference>
<sequence>MMEEYIISQYKKETKVLEAVHPRNFDDSTLVPDKDVLSIVYDIYTPVKKSENNLVPKVNILFLHGSGMSRCIWEYYVAYIMDKRPNWRINKIVLMDQVSHGDSAVLNAEKLGVNFDWVDGARDACKLAQNEFFGEASTYNVVIGHSMGGFQALSCGVLMPSLFDLIIAIEPVVLMYVGKGTTGEYTIISRKLHQALLSKMKDRFQSELEYQKYMRTSSFFAKVHPDILQRIIDFERLTLSNGEVRTKMDQRQNILCYLTLFPSAKWLLGSLKFIRSPVVTILGGISKWTPKENQQVLERFIPDYTRDTVPEGDHLLNIENPEETLSKIVCHISRFVSMKSRDTNCLERDLTVNERRNLFNAQFNRFQAQRVDDRPMELAKF</sequence>
<organism evidence="2 3">
    <name type="scientific">Torulaspora globosa</name>
    <dbReference type="NCBI Taxonomy" id="48254"/>
    <lineage>
        <taxon>Eukaryota</taxon>
        <taxon>Fungi</taxon>
        <taxon>Dikarya</taxon>
        <taxon>Ascomycota</taxon>
        <taxon>Saccharomycotina</taxon>
        <taxon>Saccharomycetes</taxon>
        <taxon>Saccharomycetales</taxon>
        <taxon>Saccharomycetaceae</taxon>
        <taxon>Torulaspora</taxon>
    </lineage>
</organism>
<gene>
    <name evidence="2" type="ORF">HG537_0G02270</name>
</gene>
<evidence type="ECO:0000313" key="3">
    <source>
        <dbReference type="Proteomes" id="UP000510647"/>
    </source>
</evidence>
<feature type="domain" description="AB hydrolase-1" evidence="1">
    <location>
        <begin position="60"/>
        <end position="324"/>
    </location>
</feature>
<dbReference type="InterPro" id="IPR029058">
    <property type="entry name" value="AB_hydrolase_fold"/>
</dbReference>
<keyword evidence="3" id="KW-1185">Reference proteome</keyword>
<evidence type="ECO:0000259" key="1">
    <source>
        <dbReference type="Pfam" id="PF12697"/>
    </source>
</evidence>
<dbReference type="Gene3D" id="3.40.50.1820">
    <property type="entry name" value="alpha/beta hydrolase"/>
    <property type="match status" value="1"/>
</dbReference>
<dbReference type="EMBL" id="CP059273">
    <property type="protein sequence ID" value="QLQ81973.1"/>
    <property type="molecule type" value="Genomic_DNA"/>
</dbReference>
<name>A0A7H9HXE3_9SACH</name>